<evidence type="ECO:0000313" key="2">
    <source>
        <dbReference type="Proteomes" id="UP000018888"/>
    </source>
</evidence>
<protein>
    <submittedName>
        <fullName evidence="1">Uncharacterized protein</fullName>
    </submittedName>
</protein>
<dbReference type="SMR" id="A0A2P4PMG0"/>
<proteinExistence type="predicted"/>
<dbReference type="AlphaFoldDB" id="A0A2P4PMG0"/>
<gene>
    <name evidence="1" type="ORF">GLOIN_2v1879806</name>
</gene>
<dbReference type="Proteomes" id="UP000018888">
    <property type="component" value="Unassembled WGS sequence"/>
</dbReference>
<organism evidence="1 2">
    <name type="scientific">Rhizophagus irregularis (strain DAOM 181602 / DAOM 197198 / MUCL 43194)</name>
    <name type="common">Arbuscular mycorrhizal fungus</name>
    <name type="synonym">Glomus intraradices</name>
    <dbReference type="NCBI Taxonomy" id="747089"/>
    <lineage>
        <taxon>Eukaryota</taxon>
        <taxon>Fungi</taxon>
        <taxon>Fungi incertae sedis</taxon>
        <taxon>Mucoromycota</taxon>
        <taxon>Glomeromycotina</taxon>
        <taxon>Glomeromycetes</taxon>
        <taxon>Glomerales</taxon>
        <taxon>Glomeraceae</taxon>
        <taxon>Rhizophagus</taxon>
    </lineage>
</organism>
<dbReference type="EMBL" id="AUPC02000189">
    <property type="protein sequence ID" value="POG66547.1"/>
    <property type="molecule type" value="Genomic_DNA"/>
</dbReference>
<name>A0A2P4PMG0_RHIID</name>
<evidence type="ECO:0000313" key="1">
    <source>
        <dbReference type="EMBL" id="POG66547.1"/>
    </source>
</evidence>
<reference evidence="1 2" key="2">
    <citation type="journal article" date="2018" name="New Phytol.">
        <title>High intraspecific genome diversity in the model arbuscular mycorrhizal symbiont Rhizophagus irregularis.</title>
        <authorList>
            <person name="Chen E.C.H."/>
            <person name="Morin E."/>
            <person name="Beaudet D."/>
            <person name="Noel J."/>
            <person name="Yildirir G."/>
            <person name="Ndikumana S."/>
            <person name="Charron P."/>
            <person name="St-Onge C."/>
            <person name="Giorgi J."/>
            <person name="Kruger M."/>
            <person name="Marton T."/>
            <person name="Ropars J."/>
            <person name="Grigoriev I.V."/>
            <person name="Hainaut M."/>
            <person name="Henrissat B."/>
            <person name="Roux C."/>
            <person name="Martin F."/>
            <person name="Corradi N."/>
        </authorList>
    </citation>
    <scope>NUCLEOTIDE SEQUENCE [LARGE SCALE GENOMIC DNA]</scope>
    <source>
        <strain evidence="1 2">DAOM 197198</strain>
    </source>
</reference>
<dbReference type="VEuPathDB" id="FungiDB:RhiirFUN_023873"/>
<sequence>MNLMNNDESTQFTIVKSTSDQTMQLFKDYKLILHEAIEALRIVKEQENIEPIGRLDFDMIIDGVGKRDGE</sequence>
<reference evidence="1 2" key="1">
    <citation type="journal article" date="2013" name="Proc. Natl. Acad. Sci. U.S.A.">
        <title>Genome of an arbuscular mycorrhizal fungus provides insight into the oldest plant symbiosis.</title>
        <authorList>
            <person name="Tisserant E."/>
            <person name="Malbreil M."/>
            <person name="Kuo A."/>
            <person name="Kohler A."/>
            <person name="Symeonidi A."/>
            <person name="Balestrini R."/>
            <person name="Charron P."/>
            <person name="Duensing N."/>
            <person name="Frei Dit Frey N."/>
            <person name="Gianinazzi-Pearson V."/>
            <person name="Gilbert L.B."/>
            <person name="Handa Y."/>
            <person name="Herr J.R."/>
            <person name="Hijri M."/>
            <person name="Koul R."/>
            <person name="Kawaguchi M."/>
            <person name="Krajinski F."/>
            <person name="Lammers P.J."/>
            <person name="Masclaux F.G."/>
            <person name="Murat C."/>
            <person name="Morin E."/>
            <person name="Ndikumana S."/>
            <person name="Pagni M."/>
            <person name="Petitpierre D."/>
            <person name="Requena N."/>
            <person name="Rosikiewicz P."/>
            <person name="Riley R."/>
            <person name="Saito K."/>
            <person name="San Clemente H."/>
            <person name="Shapiro H."/>
            <person name="van Tuinen D."/>
            <person name="Becard G."/>
            <person name="Bonfante P."/>
            <person name="Paszkowski U."/>
            <person name="Shachar-Hill Y.Y."/>
            <person name="Tuskan G.A."/>
            <person name="Young P.W."/>
            <person name="Sanders I.R."/>
            <person name="Henrissat B."/>
            <person name="Rensing S.A."/>
            <person name="Grigoriev I.V."/>
            <person name="Corradi N."/>
            <person name="Roux C."/>
            <person name="Martin F."/>
        </authorList>
    </citation>
    <scope>NUCLEOTIDE SEQUENCE [LARGE SCALE GENOMIC DNA]</scope>
    <source>
        <strain evidence="1 2">DAOM 197198</strain>
    </source>
</reference>
<keyword evidence="2" id="KW-1185">Reference proteome</keyword>
<comment type="caution">
    <text evidence="1">The sequence shown here is derived from an EMBL/GenBank/DDBJ whole genome shotgun (WGS) entry which is preliminary data.</text>
</comment>
<accession>A0A2P4PMG0</accession>